<organism evidence="1 2">
    <name type="scientific">Eiseniibacteriota bacterium</name>
    <dbReference type="NCBI Taxonomy" id="2212470"/>
    <lineage>
        <taxon>Bacteria</taxon>
        <taxon>Candidatus Eiseniibacteriota</taxon>
    </lineage>
</organism>
<dbReference type="Proteomes" id="UP000739538">
    <property type="component" value="Unassembled WGS sequence"/>
</dbReference>
<gene>
    <name evidence="1" type="ORF">KDA27_18870</name>
</gene>
<reference evidence="1" key="2">
    <citation type="journal article" date="2021" name="Microbiome">
        <title>Successional dynamics and alternative stable states in a saline activated sludge microbial community over 9 years.</title>
        <authorList>
            <person name="Wang Y."/>
            <person name="Ye J."/>
            <person name="Ju F."/>
            <person name="Liu L."/>
            <person name="Boyd J.A."/>
            <person name="Deng Y."/>
            <person name="Parks D.H."/>
            <person name="Jiang X."/>
            <person name="Yin X."/>
            <person name="Woodcroft B.J."/>
            <person name="Tyson G.W."/>
            <person name="Hugenholtz P."/>
            <person name="Polz M.F."/>
            <person name="Zhang T."/>
        </authorList>
    </citation>
    <scope>NUCLEOTIDE SEQUENCE</scope>
    <source>
        <strain evidence="1">HKST-UBA02</strain>
    </source>
</reference>
<protein>
    <submittedName>
        <fullName evidence="1">Uncharacterized protein</fullName>
    </submittedName>
</protein>
<accession>A0A956NEE8</accession>
<proteinExistence type="predicted"/>
<evidence type="ECO:0000313" key="2">
    <source>
        <dbReference type="Proteomes" id="UP000739538"/>
    </source>
</evidence>
<sequence>MQLAVAGVDAERAVKALQNKWRNEASQAELAAAQHVVDLNAATIACPACETSFPNPGPNTERVCPNCGLYL</sequence>
<evidence type="ECO:0000313" key="1">
    <source>
        <dbReference type="EMBL" id="MCA9757862.1"/>
    </source>
</evidence>
<dbReference type="EMBL" id="JAGQHS010000125">
    <property type="protein sequence ID" value="MCA9757862.1"/>
    <property type="molecule type" value="Genomic_DNA"/>
</dbReference>
<name>A0A956NEE8_UNCEI</name>
<dbReference type="AlphaFoldDB" id="A0A956NEE8"/>
<reference evidence="1" key="1">
    <citation type="submission" date="2020-04" db="EMBL/GenBank/DDBJ databases">
        <authorList>
            <person name="Zhang T."/>
        </authorList>
    </citation>
    <scope>NUCLEOTIDE SEQUENCE</scope>
    <source>
        <strain evidence="1">HKST-UBA02</strain>
    </source>
</reference>
<comment type="caution">
    <text evidence="1">The sequence shown here is derived from an EMBL/GenBank/DDBJ whole genome shotgun (WGS) entry which is preliminary data.</text>
</comment>